<dbReference type="GO" id="GO:0016757">
    <property type="term" value="F:glycosyltransferase activity"/>
    <property type="evidence" value="ECO:0007669"/>
    <property type="project" value="UniProtKB-KW"/>
</dbReference>
<keyword evidence="1 4" id="KW-0328">Glycosyltransferase</keyword>
<dbReference type="Pfam" id="PF00156">
    <property type="entry name" value="Pribosyltran"/>
    <property type="match status" value="1"/>
</dbReference>
<gene>
    <name evidence="4" type="ORF">CF15_00410</name>
</gene>
<dbReference type="STRING" id="2309.CF15_00410"/>
<keyword evidence="5" id="KW-1185">Reference proteome</keyword>
<protein>
    <submittedName>
        <fullName evidence="4">Phosphoribosyltransferase</fullName>
    </submittedName>
</protein>
<dbReference type="SUPFAM" id="SSF53271">
    <property type="entry name" value="PRTase-like"/>
    <property type="match status" value="1"/>
</dbReference>
<keyword evidence="2 4" id="KW-0808">Transferase</keyword>
<reference evidence="4 5" key="1">
    <citation type="submission" date="2015-11" db="EMBL/GenBank/DDBJ databases">
        <title>Genome sequence of Pyrodictium occultum PL-19, a marine hyperthermophilic archaeon isolated from Volcano, Italy.</title>
        <authorList>
            <person name="Utturkar S."/>
            <person name="Huber H."/>
            <person name="Leptihn S."/>
            <person name="Brown S."/>
            <person name="Stetter K.O."/>
            <person name="Podar M."/>
        </authorList>
    </citation>
    <scope>NUCLEOTIDE SEQUENCE [LARGE SCALE GENOMIC DNA]</scope>
    <source>
        <strain evidence="4 5">PL-19</strain>
    </source>
</reference>
<proteinExistence type="predicted"/>
<dbReference type="InterPro" id="IPR029057">
    <property type="entry name" value="PRTase-like"/>
</dbReference>
<evidence type="ECO:0000256" key="2">
    <source>
        <dbReference type="ARBA" id="ARBA00022679"/>
    </source>
</evidence>
<dbReference type="OrthoDB" id="4952at2157"/>
<sequence>MAGQGHPEPVKFKPVTWREVEDGCARIAEQVLSKGIKVDVIVGVLRGGWIPARLLSDYLGTPVMGALEIKFYRGIGETSERPVVTQPLIADIRDKVVLVVDDVADTGKTFNMAVSFLSHYGPRRILTAALYLKPWSMYRPDFYAEETDAWIIFPWDKAETVEELVKKRGLTLEEAARITGEDLGFLKRVFNTRQLGTAAAGNRQP</sequence>
<evidence type="ECO:0000313" key="5">
    <source>
        <dbReference type="Proteomes" id="UP000053352"/>
    </source>
</evidence>
<dbReference type="Gene3D" id="3.40.50.2020">
    <property type="match status" value="1"/>
</dbReference>
<comment type="caution">
    <text evidence="4">The sequence shown here is derived from an EMBL/GenBank/DDBJ whole genome shotgun (WGS) entry which is preliminary data.</text>
</comment>
<dbReference type="EMBL" id="LNTB01000001">
    <property type="protein sequence ID" value="KSW11366.1"/>
    <property type="molecule type" value="Genomic_DNA"/>
</dbReference>
<organism evidence="4 5">
    <name type="scientific">Pyrodictium occultum</name>
    <dbReference type="NCBI Taxonomy" id="2309"/>
    <lineage>
        <taxon>Archaea</taxon>
        <taxon>Thermoproteota</taxon>
        <taxon>Thermoprotei</taxon>
        <taxon>Desulfurococcales</taxon>
        <taxon>Pyrodictiaceae</taxon>
        <taxon>Pyrodictium</taxon>
    </lineage>
</organism>
<evidence type="ECO:0000313" key="4">
    <source>
        <dbReference type="EMBL" id="KSW11366.1"/>
    </source>
</evidence>
<dbReference type="RefSeq" id="WP_058370039.1">
    <property type="nucleotide sequence ID" value="NZ_LNTB01000001.1"/>
</dbReference>
<name>A0A0V8RTI7_PYROC</name>
<dbReference type="CDD" id="cd06223">
    <property type="entry name" value="PRTases_typeI"/>
    <property type="match status" value="1"/>
</dbReference>
<dbReference type="Proteomes" id="UP000053352">
    <property type="component" value="Unassembled WGS sequence"/>
</dbReference>
<dbReference type="PANTHER" id="PTHR43363:SF1">
    <property type="entry name" value="HYPOXANTHINE-GUANINE PHOSPHORIBOSYLTRANSFERASE"/>
    <property type="match status" value="1"/>
</dbReference>
<evidence type="ECO:0000259" key="3">
    <source>
        <dbReference type="Pfam" id="PF00156"/>
    </source>
</evidence>
<accession>A0A0V8RTI7</accession>
<feature type="domain" description="Phosphoribosyltransferase" evidence="3">
    <location>
        <begin position="17"/>
        <end position="156"/>
    </location>
</feature>
<dbReference type="InterPro" id="IPR000836">
    <property type="entry name" value="PRTase_dom"/>
</dbReference>
<dbReference type="AlphaFoldDB" id="A0A0V8RTI7"/>
<dbReference type="PANTHER" id="PTHR43363">
    <property type="entry name" value="HYPOXANTHINE PHOSPHORIBOSYLTRANSFERASE"/>
    <property type="match status" value="1"/>
</dbReference>
<evidence type="ECO:0000256" key="1">
    <source>
        <dbReference type="ARBA" id="ARBA00022676"/>
    </source>
</evidence>